<keyword evidence="3" id="KW-0010">Activator</keyword>
<accession>A0A1H1FU59</accession>
<evidence type="ECO:0000256" key="2">
    <source>
        <dbReference type="ARBA" id="ARBA00023125"/>
    </source>
</evidence>
<dbReference type="CDD" id="cd01106">
    <property type="entry name" value="HTH_TipAL-Mta"/>
    <property type="match status" value="1"/>
</dbReference>
<proteinExistence type="predicted"/>
<dbReference type="STRING" id="35622.SAMN04489764_3163"/>
<dbReference type="InterPro" id="IPR036244">
    <property type="entry name" value="TipA-like_antibiotic-bd"/>
</dbReference>
<dbReference type="Pfam" id="PF13411">
    <property type="entry name" value="MerR_1"/>
    <property type="match status" value="1"/>
</dbReference>
<dbReference type="OrthoDB" id="7849865at2"/>
<keyword evidence="4" id="KW-0804">Transcription</keyword>
<dbReference type="PROSITE" id="PS00552">
    <property type="entry name" value="HTH_MERR_1"/>
    <property type="match status" value="1"/>
</dbReference>
<feature type="domain" description="HTH merR-type" evidence="5">
    <location>
        <begin position="1"/>
        <end position="71"/>
    </location>
</feature>
<dbReference type="PROSITE" id="PS50937">
    <property type="entry name" value="HTH_MERR_2"/>
    <property type="match status" value="1"/>
</dbReference>
<gene>
    <name evidence="6" type="ORF">SAMN04489764_3163</name>
</gene>
<evidence type="ECO:0000256" key="4">
    <source>
        <dbReference type="ARBA" id="ARBA00023163"/>
    </source>
</evidence>
<keyword evidence="7" id="KW-1185">Reference proteome</keyword>
<dbReference type="AlphaFoldDB" id="A0A1H1FU59"/>
<name>A0A1H1FU59_9ACTN</name>
<dbReference type="Gene3D" id="1.10.490.50">
    <property type="entry name" value="Antibiotic binding domain of TipA-like multidrug resistance regulators"/>
    <property type="match status" value="1"/>
</dbReference>
<protein>
    <submittedName>
        <fullName evidence="6">DNA-binding transcriptional regulator, MerR family</fullName>
    </submittedName>
</protein>
<dbReference type="RefSeq" id="WP_093259718.1">
    <property type="nucleotide sequence ID" value="NZ_FNKK01000002.1"/>
</dbReference>
<keyword evidence="2 6" id="KW-0238">DNA-binding</keyword>
<dbReference type="InterPro" id="IPR012925">
    <property type="entry name" value="TipAS_dom"/>
</dbReference>
<dbReference type="SMART" id="SM00422">
    <property type="entry name" value="HTH_MERR"/>
    <property type="match status" value="1"/>
</dbReference>
<evidence type="ECO:0000313" key="6">
    <source>
        <dbReference type="EMBL" id="SDR04046.1"/>
    </source>
</evidence>
<evidence type="ECO:0000313" key="7">
    <source>
        <dbReference type="Proteomes" id="UP000217103"/>
    </source>
</evidence>
<dbReference type="PANTHER" id="PTHR30204">
    <property type="entry name" value="REDOX-CYCLING DRUG-SENSING TRANSCRIPTIONAL ACTIVATOR SOXR"/>
    <property type="match status" value="1"/>
</dbReference>
<dbReference type="Proteomes" id="UP000217103">
    <property type="component" value="Unassembled WGS sequence"/>
</dbReference>
<evidence type="ECO:0000256" key="3">
    <source>
        <dbReference type="ARBA" id="ARBA00023159"/>
    </source>
</evidence>
<evidence type="ECO:0000256" key="1">
    <source>
        <dbReference type="ARBA" id="ARBA00023015"/>
    </source>
</evidence>
<dbReference type="InterPro" id="IPR000551">
    <property type="entry name" value="MerR-type_HTH_dom"/>
</dbReference>
<dbReference type="GO" id="GO:0003677">
    <property type="term" value="F:DNA binding"/>
    <property type="evidence" value="ECO:0007669"/>
    <property type="project" value="UniProtKB-KW"/>
</dbReference>
<sequence>MEYSISQVARMAGVSSRTLRHYDEIGLLTPSRVSSNGYRWYGRRELLRLQRILLMRELGMSLGDIGRTLDGEIDELTALRRHREQVAAEMERLGRVLHTVDRTIAALSGCAAMSDEEFFTGLAEAKARLRDDLLVRYGERAAAHLADAERVTSGWTREDHERAAEQGRRLLTRMARARERGVAPDDQEALDLVAEHYQGVRALWPADAAAYHALGDLILDNPEQRAIVASVDPLLPAWLAKAVRAYAVYRLGYTGARSRRE</sequence>
<evidence type="ECO:0000259" key="5">
    <source>
        <dbReference type="PROSITE" id="PS50937"/>
    </source>
</evidence>
<dbReference type="GO" id="GO:0003700">
    <property type="term" value="F:DNA-binding transcription factor activity"/>
    <property type="evidence" value="ECO:0007669"/>
    <property type="project" value="InterPro"/>
</dbReference>
<dbReference type="InterPro" id="IPR047057">
    <property type="entry name" value="MerR_fam"/>
</dbReference>
<keyword evidence="1" id="KW-0805">Transcription regulation</keyword>
<dbReference type="SUPFAM" id="SSF89082">
    <property type="entry name" value="Antibiotic binding domain of TipA-like multidrug resistance regulators"/>
    <property type="match status" value="1"/>
</dbReference>
<dbReference type="Gene3D" id="1.10.1660.10">
    <property type="match status" value="1"/>
</dbReference>
<dbReference type="PANTHER" id="PTHR30204:SF90">
    <property type="entry name" value="HTH-TYPE TRANSCRIPTIONAL ACTIVATOR MTA"/>
    <property type="match status" value="1"/>
</dbReference>
<dbReference type="Pfam" id="PF07739">
    <property type="entry name" value="TipAS"/>
    <property type="match status" value="1"/>
</dbReference>
<dbReference type="SUPFAM" id="SSF46955">
    <property type="entry name" value="Putative DNA-binding domain"/>
    <property type="match status" value="1"/>
</dbReference>
<reference evidence="6 7" key="1">
    <citation type="submission" date="2016-10" db="EMBL/GenBank/DDBJ databases">
        <authorList>
            <person name="de Groot N.N."/>
        </authorList>
    </citation>
    <scope>NUCLEOTIDE SEQUENCE [LARGE SCALE GENOMIC DNA]</scope>
    <source>
        <strain evidence="6 7">DSM 43794</strain>
    </source>
</reference>
<dbReference type="EMBL" id="FNKK01000002">
    <property type="protein sequence ID" value="SDR04046.1"/>
    <property type="molecule type" value="Genomic_DNA"/>
</dbReference>
<organism evidence="6 7">
    <name type="scientific">Thermostaphylospora chromogena</name>
    <dbReference type="NCBI Taxonomy" id="35622"/>
    <lineage>
        <taxon>Bacteria</taxon>
        <taxon>Bacillati</taxon>
        <taxon>Actinomycetota</taxon>
        <taxon>Actinomycetes</taxon>
        <taxon>Streptosporangiales</taxon>
        <taxon>Thermomonosporaceae</taxon>
        <taxon>Thermostaphylospora</taxon>
    </lineage>
</organism>
<dbReference type="PRINTS" id="PR00040">
    <property type="entry name" value="HTHMERR"/>
</dbReference>
<dbReference type="InterPro" id="IPR009061">
    <property type="entry name" value="DNA-bd_dom_put_sf"/>
</dbReference>